<evidence type="ECO:0000313" key="2">
    <source>
        <dbReference type="Proteomes" id="UP000029264"/>
    </source>
</evidence>
<dbReference type="eggNOG" id="ENOG5032SK5">
    <property type="taxonomic scope" value="Bacteria"/>
</dbReference>
<proteinExistence type="predicted"/>
<name>A0A094JDL1_9GAMM</name>
<dbReference type="Gene3D" id="3.40.50.300">
    <property type="entry name" value="P-loop containing nucleotide triphosphate hydrolases"/>
    <property type="match status" value="1"/>
</dbReference>
<dbReference type="Proteomes" id="UP000029264">
    <property type="component" value="Unassembled WGS sequence"/>
</dbReference>
<evidence type="ECO:0008006" key="3">
    <source>
        <dbReference type="Google" id="ProtNLM"/>
    </source>
</evidence>
<accession>A0A094JDL1</accession>
<keyword evidence="2" id="KW-1185">Reference proteome</keyword>
<sequence length="254" mass="29501">MKMMRKLGELSTIVANPRLRRCDTKYLFIFSHMRSRSTVLSHILGSHEQICGYSEQHRSYLAPRDFQFMRASLYQDLKGDFEGKYLLDKLLHNRQQVCSSLLQRVEHKLIFLLRDPRKSISSNVKLGQAKGRGWFQSVDKVTDYYCERLLQLERYAEQFDGRYFFIESEQLVERTEPLLADLSDWLALPSPLGNRYNKFNNTGRPRYGDSSDNINTGKVVKTLPHDEIEIPASLLEKAESAYLRCYAKLSAGCV</sequence>
<dbReference type="EMBL" id="JPEO01000007">
    <property type="protein sequence ID" value="KFZ37302.1"/>
    <property type="molecule type" value="Genomic_DNA"/>
</dbReference>
<dbReference type="SUPFAM" id="SSF52540">
    <property type="entry name" value="P-loop containing nucleoside triphosphate hydrolases"/>
    <property type="match status" value="1"/>
</dbReference>
<evidence type="ECO:0000313" key="1">
    <source>
        <dbReference type="EMBL" id="KFZ37302.1"/>
    </source>
</evidence>
<dbReference type="AlphaFoldDB" id="A0A094JDL1"/>
<gene>
    <name evidence="1" type="ORF">HR45_11575</name>
</gene>
<organism evidence="1 2">
    <name type="scientific">Shewanella mangrovi</name>
    <dbReference type="NCBI Taxonomy" id="1515746"/>
    <lineage>
        <taxon>Bacteria</taxon>
        <taxon>Pseudomonadati</taxon>
        <taxon>Pseudomonadota</taxon>
        <taxon>Gammaproteobacteria</taxon>
        <taxon>Alteromonadales</taxon>
        <taxon>Shewanellaceae</taxon>
        <taxon>Shewanella</taxon>
    </lineage>
</organism>
<reference evidence="1 2" key="1">
    <citation type="submission" date="2014-06" db="EMBL/GenBank/DDBJ databases">
        <title>Shewanella sp. YQH10.</title>
        <authorList>
            <person name="Liu Y."/>
            <person name="Zeng R."/>
        </authorList>
    </citation>
    <scope>NUCLEOTIDE SEQUENCE [LARGE SCALE GENOMIC DNA]</scope>
    <source>
        <strain evidence="1 2">YQH10</strain>
    </source>
</reference>
<dbReference type="InterPro" id="IPR027417">
    <property type="entry name" value="P-loop_NTPase"/>
</dbReference>
<comment type="caution">
    <text evidence="1">The sequence shown here is derived from an EMBL/GenBank/DDBJ whole genome shotgun (WGS) entry which is preliminary data.</text>
</comment>
<protein>
    <recommendedName>
        <fullName evidence="3">Sulfotransferase domain-containing protein</fullName>
    </recommendedName>
</protein>